<comment type="caution">
    <text evidence="1">The sequence shown here is derived from an EMBL/GenBank/DDBJ whole genome shotgun (WGS) entry which is preliminary data.</text>
</comment>
<dbReference type="RefSeq" id="WP_377001963.1">
    <property type="nucleotide sequence ID" value="NZ_JBHSQE010000009.1"/>
</dbReference>
<sequence length="96" mass="10046">MSVSAPLAARIAAAVRAVPGVADLHAGRYGEVAMLYPRQRVSGLRRTAQALEVYVVVDLAAPRPLADIDAEVRAVIAPLIDAPVTLCFADAREPAA</sequence>
<accession>A0ABW1QEY7</accession>
<organism evidence="1 2">
    <name type="scientific">Corynebacterium nasicanis</name>
    <dbReference type="NCBI Taxonomy" id="1448267"/>
    <lineage>
        <taxon>Bacteria</taxon>
        <taxon>Bacillati</taxon>
        <taxon>Actinomycetota</taxon>
        <taxon>Actinomycetes</taxon>
        <taxon>Mycobacteriales</taxon>
        <taxon>Corynebacteriaceae</taxon>
        <taxon>Corynebacterium</taxon>
    </lineage>
</organism>
<gene>
    <name evidence="1" type="ORF">ACFPUZ_11090</name>
</gene>
<dbReference type="Proteomes" id="UP001596244">
    <property type="component" value="Unassembled WGS sequence"/>
</dbReference>
<protein>
    <recommendedName>
        <fullName evidence="3">Cation efflux protein cytoplasmic domain-containing protein</fullName>
    </recommendedName>
</protein>
<name>A0ABW1QEY7_9CORY</name>
<evidence type="ECO:0000313" key="2">
    <source>
        <dbReference type="Proteomes" id="UP001596244"/>
    </source>
</evidence>
<reference evidence="2" key="1">
    <citation type="journal article" date="2019" name="Int. J. Syst. Evol. Microbiol.">
        <title>The Global Catalogue of Microorganisms (GCM) 10K type strain sequencing project: providing services to taxonomists for standard genome sequencing and annotation.</title>
        <authorList>
            <consortium name="The Broad Institute Genomics Platform"/>
            <consortium name="The Broad Institute Genome Sequencing Center for Infectious Disease"/>
            <person name="Wu L."/>
            <person name="Ma J."/>
        </authorList>
    </citation>
    <scope>NUCLEOTIDE SEQUENCE [LARGE SCALE GENOMIC DNA]</scope>
    <source>
        <strain evidence="2">CCUG 51943</strain>
    </source>
</reference>
<evidence type="ECO:0008006" key="3">
    <source>
        <dbReference type="Google" id="ProtNLM"/>
    </source>
</evidence>
<keyword evidence="2" id="KW-1185">Reference proteome</keyword>
<dbReference type="EMBL" id="JBHSQE010000009">
    <property type="protein sequence ID" value="MFC6147344.1"/>
    <property type="molecule type" value="Genomic_DNA"/>
</dbReference>
<evidence type="ECO:0000313" key="1">
    <source>
        <dbReference type="EMBL" id="MFC6147344.1"/>
    </source>
</evidence>
<proteinExistence type="predicted"/>